<dbReference type="InterPro" id="IPR003594">
    <property type="entry name" value="HATPase_dom"/>
</dbReference>
<proteinExistence type="predicted"/>
<dbReference type="SUPFAM" id="SSF81606">
    <property type="entry name" value="PP2C-like"/>
    <property type="match status" value="1"/>
</dbReference>
<dbReference type="Proteomes" id="UP000682802">
    <property type="component" value="Plasmid p1"/>
</dbReference>
<evidence type="ECO:0000256" key="2">
    <source>
        <dbReference type="SAM" id="Coils"/>
    </source>
</evidence>
<dbReference type="CDD" id="cd16936">
    <property type="entry name" value="HATPase_RsbW-like"/>
    <property type="match status" value="1"/>
</dbReference>
<dbReference type="SUPFAM" id="SSF55874">
    <property type="entry name" value="ATPase domain of HSP90 chaperone/DNA topoisomerase II/histidine kinase"/>
    <property type="match status" value="1"/>
</dbReference>
<keyword evidence="2" id="KW-0175">Coiled coil</keyword>
<dbReference type="PANTHER" id="PTHR43156:SF2">
    <property type="entry name" value="STAGE II SPORULATION PROTEIN E"/>
    <property type="match status" value="1"/>
</dbReference>
<sequence>MISIKTKHINKEIDVINYRQRVFKSLRILTNDNTLSVKVASIISSFLKELITLKHQLRIHTNVIIYQELGKKIQLLVEDNTKTFTLPPPSLYVHFLTIEKIENHYLITVEQEFSARDFKLALNVYNEKSRDELLEEVQSKNNDLEASLADLKKANDSKARMQGELIVGRNIQLSMVPTDFPSNSFIDVHGILVPAREVGGDFYDFQFINDKYFYFVVGDVSGKGVPAALLMAQTKSLLRSSAINETSTSEIVSHVNSEIAKDNKNNMFITVFLALLDLETGVLTYTNAGHNPSYIINNENMQRLEELHGPVVGALEGFSYKEKSIQLSPSDIVFAYTDGVTEAQNQLHQLYSDERLTSLLTTVTNKNVKEINDIVIKDIEEFELGSEQADDITVLSIQYHQSNDNQEGTFSISNSFDEKLILTQKVEKYLLQKNVPTKALHKTQIILDEILSNAINYSFTNTATPLISVSLKVDSTEICIKIMDNGVAFNPLEKEDPNVALSLDERQVGGLGIFIIKNLVEELSYERFDNKNCLRLLQKI</sequence>
<geneLocation type="plasmid" evidence="4 5">
    <name>p1</name>
</geneLocation>
<keyword evidence="5" id="KW-1185">Reference proteome</keyword>
<keyword evidence="4" id="KW-0614">Plasmid</keyword>
<protein>
    <submittedName>
        <fullName evidence="4">SpoIIE family protein phosphatase</fullName>
    </submittedName>
</protein>
<reference evidence="4 5" key="1">
    <citation type="submission" date="2021-05" db="EMBL/GenBank/DDBJ databases">
        <title>Comparative genomic studies on the polysaccharide-degrading batcterial strains of the Flammeovirga genus.</title>
        <authorList>
            <person name="Zewei F."/>
            <person name="Zheng Z."/>
            <person name="Yu L."/>
            <person name="Ruyue G."/>
            <person name="Yanhong M."/>
            <person name="Yuanyuan C."/>
            <person name="Jingyan G."/>
            <person name="Wenjun H."/>
        </authorList>
    </citation>
    <scope>NUCLEOTIDE SEQUENCE [LARGE SCALE GENOMIC DNA]</scope>
    <source>
        <strain evidence="4 5">YS10</strain>
        <plasmid evidence="4 5">p1</plasmid>
    </source>
</reference>
<evidence type="ECO:0000256" key="1">
    <source>
        <dbReference type="ARBA" id="ARBA00022801"/>
    </source>
</evidence>
<dbReference type="InterPro" id="IPR036890">
    <property type="entry name" value="HATPase_C_sf"/>
</dbReference>
<gene>
    <name evidence="4" type="ORF">KM029_24495</name>
</gene>
<dbReference type="InterPro" id="IPR001932">
    <property type="entry name" value="PPM-type_phosphatase-like_dom"/>
</dbReference>
<dbReference type="EMBL" id="CP076130">
    <property type="protein sequence ID" value="QWG10550.1"/>
    <property type="molecule type" value="Genomic_DNA"/>
</dbReference>
<evidence type="ECO:0000313" key="5">
    <source>
        <dbReference type="Proteomes" id="UP000682802"/>
    </source>
</evidence>
<dbReference type="InterPro" id="IPR036457">
    <property type="entry name" value="PPM-type-like_dom_sf"/>
</dbReference>
<keyword evidence="1" id="KW-0378">Hydrolase</keyword>
<dbReference type="Pfam" id="PF13581">
    <property type="entry name" value="HATPase_c_2"/>
    <property type="match status" value="1"/>
</dbReference>
<name>A0ABX8H5T7_9BACT</name>
<dbReference type="PANTHER" id="PTHR43156">
    <property type="entry name" value="STAGE II SPORULATION PROTEIN E-RELATED"/>
    <property type="match status" value="1"/>
</dbReference>
<dbReference type="RefSeq" id="WP_144077047.1">
    <property type="nucleotide sequence ID" value="NZ_CP076130.1"/>
</dbReference>
<feature type="domain" description="PPM-type phosphatase" evidence="3">
    <location>
        <begin position="183"/>
        <end position="399"/>
    </location>
</feature>
<dbReference type="InterPro" id="IPR052016">
    <property type="entry name" value="Bact_Sigma-Reg"/>
</dbReference>
<dbReference type="Gene3D" id="3.60.40.10">
    <property type="entry name" value="PPM-type phosphatase domain"/>
    <property type="match status" value="1"/>
</dbReference>
<evidence type="ECO:0000259" key="3">
    <source>
        <dbReference type="SMART" id="SM00331"/>
    </source>
</evidence>
<dbReference type="SMART" id="SM00331">
    <property type="entry name" value="PP2C_SIG"/>
    <property type="match status" value="1"/>
</dbReference>
<dbReference type="Pfam" id="PF07228">
    <property type="entry name" value="SpoIIE"/>
    <property type="match status" value="1"/>
</dbReference>
<accession>A0ABX8H5T7</accession>
<dbReference type="Gene3D" id="3.30.565.10">
    <property type="entry name" value="Histidine kinase-like ATPase, C-terminal domain"/>
    <property type="match status" value="1"/>
</dbReference>
<organism evidence="4 5">
    <name type="scientific">Flammeovirga kamogawensis</name>
    <dbReference type="NCBI Taxonomy" id="373891"/>
    <lineage>
        <taxon>Bacteria</taxon>
        <taxon>Pseudomonadati</taxon>
        <taxon>Bacteroidota</taxon>
        <taxon>Cytophagia</taxon>
        <taxon>Cytophagales</taxon>
        <taxon>Flammeovirgaceae</taxon>
        <taxon>Flammeovirga</taxon>
    </lineage>
</organism>
<feature type="coiled-coil region" evidence="2">
    <location>
        <begin position="130"/>
        <end position="161"/>
    </location>
</feature>
<evidence type="ECO:0000313" key="4">
    <source>
        <dbReference type="EMBL" id="QWG10550.1"/>
    </source>
</evidence>